<proteinExistence type="inferred from homology"/>
<keyword evidence="4 7" id="KW-1133">Transmembrane helix</keyword>
<dbReference type="PRINTS" id="PR00259">
    <property type="entry name" value="TMFOUR"/>
</dbReference>
<dbReference type="SUPFAM" id="SSF48652">
    <property type="entry name" value="Tetraspanin"/>
    <property type="match status" value="1"/>
</dbReference>
<dbReference type="PANTHER" id="PTHR19282">
    <property type="entry name" value="TETRASPANIN"/>
    <property type="match status" value="1"/>
</dbReference>
<evidence type="ECO:0000256" key="4">
    <source>
        <dbReference type="ARBA" id="ARBA00022989"/>
    </source>
</evidence>
<comment type="caution">
    <text evidence="8">The sequence shown here is derived from an EMBL/GenBank/DDBJ whole genome shotgun (WGS) entry which is preliminary data.</text>
</comment>
<evidence type="ECO:0000256" key="6">
    <source>
        <dbReference type="PIRSR" id="PIRSR002419-1"/>
    </source>
</evidence>
<dbReference type="Pfam" id="PF00335">
    <property type="entry name" value="Tetraspanin"/>
    <property type="match status" value="1"/>
</dbReference>
<dbReference type="EMBL" id="JAFIRN010000012">
    <property type="protein sequence ID" value="KAG5837930.1"/>
    <property type="molecule type" value="Genomic_DNA"/>
</dbReference>
<feature type="disulfide bond" evidence="6">
    <location>
        <begin position="149"/>
        <end position="166"/>
    </location>
</feature>
<evidence type="ECO:0000313" key="9">
    <source>
        <dbReference type="Proteomes" id="UP001044222"/>
    </source>
</evidence>
<keyword evidence="6" id="KW-1015">Disulfide bond</keyword>
<dbReference type="Proteomes" id="UP001044222">
    <property type="component" value="Chromosome 12"/>
</dbReference>
<reference evidence="8" key="1">
    <citation type="submission" date="2021-01" db="EMBL/GenBank/DDBJ databases">
        <title>A chromosome-scale assembly of European eel, Anguilla anguilla.</title>
        <authorList>
            <person name="Henkel C."/>
            <person name="Jong-Raadsen S.A."/>
            <person name="Dufour S."/>
            <person name="Weltzien F.-A."/>
            <person name="Palstra A.P."/>
            <person name="Pelster B."/>
            <person name="Spaink H.P."/>
            <person name="Van Den Thillart G.E."/>
            <person name="Jansen H."/>
            <person name="Zahm M."/>
            <person name="Klopp C."/>
            <person name="Cedric C."/>
            <person name="Louis A."/>
            <person name="Berthelot C."/>
            <person name="Parey E."/>
            <person name="Roest Crollius H."/>
            <person name="Montfort J."/>
            <person name="Robinson-Rechavi M."/>
            <person name="Bucao C."/>
            <person name="Bouchez O."/>
            <person name="Gislard M."/>
            <person name="Lluch J."/>
            <person name="Milhes M."/>
            <person name="Lampietro C."/>
            <person name="Lopez Roques C."/>
            <person name="Donnadieu C."/>
            <person name="Braasch I."/>
            <person name="Desvignes T."/>
            <person name="Postlethwait J."/>
            <person name="Bobe J."/>
            <person name="Guiguen Y."/>
            <person name="Dirks R."/>
        </authorList>
    </citation>
    <scope>NUCLEOTIDE SEQUENCE</scope>
    <source>
        <strain evidence="8">Tag_6206</strain>
        <tissue evidence="8">Liver</tissue>
    </source>
</reference>
<dbReference type="InterPro" id="IPR000301">
    <property type="entry name" value="Tetraspanin_animals"/>
</dbReference>
<dbReference type="InterPro" id="IPR008952">
    <property type="entry name" value="Tetraspanin_EC2_sf"/>
</dbReference>
<evidence type="ECO:0000256" key="3">
    <source>
        <dbReference type="ARBA" id="ARBA00022692"/>
    </source>
</evidence>
<feature type="transmembrane region" description="Helical" evidence="7">
    <location>
        <begin position="55"/>
        <end position="75"/>
    </location>
</feature>
<gene>
    <name evidence="8" type="ORF">ANANG_G00218330</name>
</gene>
<feature type="transmembrane region" description="Helical" evidence="7">
    <location>
        <begin position="12"/>
        <end position="35"/>
    </location>
</feature>
<evidence type="ECO:0000256" key="2">
    <source>
        <dbReference type="ARBA" id="ARBA00006840"/>
    </source>
</evidence>
<dbReference type="Gene3D" id="1.10.1450.10">
    <property type="entry name" value="Tetraspanin"/>
    <property type="match status" value="1"/>
</dbReference>
<name>A0A9D3RPH6_ANGAN</name>
<comment type="subcellular location">
    <subcellularLocation>
        <location evidence="1 7">Membrane</location>
        <topology evidence="1 7">Multi-pass membrane protein</topology>
    </subcellularLocation>
</comment>
<dbReference type="PANTHER" id="PTHR19282:SF39">
    <property type="entry name" value="LEUKOCYTE SURFACE ANTIGEN CD53"/>
    <property type="match status" value="1"/>
</dbReference>
<keyword evidence="3 7" id="KW-0812">Transmembrane</keyword>
<evidence type="ECO:0000256" key="7">
    <source>
        <dbReference type="RuleBase" id="RU361218"/>
    </source>
</evidence>
<sequence length="229" mass="25647">MSQSCLNCLKYTMCAVNLVCWLCGVSVLGFGIYLMTNSSFSSLMPTLAYLNVPNFLVITGTIVTCISFLGFLGALKENRCLLISYFILLFILMLAELSIACTLLVYEEKYEKFIEEDLTKSLNQTRDQKQKDSKHIDDWDTIQSLFHCCGVNSSSDWKPNVPASCCGTSSCTPQEYWSEGCYKKFKSWFDNNFLSAGAGMIGLCIIEVLGMCFSMTLFCHISRSGLGYK</sequence>
<protein>
    <recommendedName>
        <fullName evidence="7">Tetraspanin</fullName>
    </recommendedName>
</protein>
<feature type="transmembrane region" description="Helical" evidence="7">
    <location>
        <begin position="193"/>
        <end position="219"/>
    </location>
</feature>
<evidence type="ECO:0000256" key="1">
    <source>
        <dbReference type="ARBA" id="ARBA00004141"/>
    </source>
</evidence>
<dbReference type="InterPro" id="IPR018499">
    <property type="entry name" value="Tetraspanin/Peripherin"/>
</dbReference>
<accession>A0A9D3RPH6</accession>
<comment type="similarity">
    <text evidence="2 7">Belongs to the tetraspanin (TM4SF) family.</text>
</comment>
<dbReference type="GO" id="GO:0005886">
    <property type="term" value="C:plasma membrane"/>
    <property type="evidence" value="ECO:0007669"/>
    <property type="project" value="TreeGrafter"/>
</dbReference>
<dbReference type="PIRSF" id="PIRSF002419">
    <property type="entry name" value="Tetraspanin"/>
    <property type="match status" value="1"/>
</dbReference>
<organism evidence="8 9">
    <name type="scientific">Anguilla anguilla</name>
    <name type="common">European freshwater eel</name>
    <name type="synonym">Muraena anguilla</name>
    <dbReference type="NCBI Taxonomy" id="7936"/>
    <lineage>
        <taxon>Eukaryota</taxon>
        <taxon>Metazoa</taxon>
        <taxon>Chordata</taxon>
        <taxon>Craniata</taxon>
        <taxon>Vertebrata</taxon>
        <taxon>Euteleostomi</taxon>
        <taxon>Actinopterygii</taxon>
        <taxon>Neopterygii</taxon>
        <taxon>Teleostei</taxon>
        <taxon>Anguilliformes</taxon>
        <taxon>Anguillidae</taxon>
        <taxon>Anguilla</taxon>
    </lineage>
</organism>
<evidence type="ECO:0000313" key="8">
    <source>
        <dbReference type="EMBL" id="KAG5837930.1"/>
    </source>
</evidence>
<evidence type="ECO:0000256" key="5">
    <source>
        <dbReference type="ARBA" id="ARBA00023136"/>
    </source>
</evidence>
<keyword evidence="5 7" id="KW-0472">Membrane</keyword>
<feature type="disulfide bond" evidence="6">
    <location>
        <begin position="148"/>
        <end position="181"/>
    </location>
</feature>
<feature type="transmembrane region" description="Helical" evidence="7">
    <location>
        <begin position="82"/>
        <end position="106"/>
    </location>
</feature>
<dbReference type="AlphaFoldDB" id="A0A9D3RPH6"/>
<keyword evidence="9" id="KW-1185">Reference proteome</keyword>